<dbReference type="PANTHER" id="PTHR40043:SF1">
    <property type="entry name" value="UPF0719 INNER MEMBRANE PROTEIN YJFL"/>
    <property type="match status" value="1"/>
</dbReference>
<name>A0A6I6EAZ3_THETI</name>
<dbReference type="Proteomes" id="UP000426424">
    <property type="component" value="Chromosome"/>
</dbReference>
<evidence type="ECO:0000256" key="4">
    <source>
        <dbReference type="ARBA" id="ARBA00022692"/>
    </source>
</evidence>
<keyword evidence="3" id="KW-1003">Cell membrane</keyword>
<keyword evidence="5 7" id="KW-1133">Transmembrane helix</keyword>
<dbReference type="OrthoDB" id="5395971at2"/>
<protein>
    <submittedName>
        <fullName evidence="8">DUF350 domain-containing protein</fullName>
    </submittedName>
</protein>
<dbReference type="EMBL" id="CP039268">
    <property type="protein sequence ID" value="QGU32109.1"/>
    <property type="molecule type" value="Genomic_DNA"/>
</dbReference>
<dbReference type="Pfam" id="PF03994">
    <property type="entry name" value="DUF350"/>
    <property type="match status" value="1"/>
</dbReference>
<proteinExistence type="inferred from homology"/>
<gene>
    <name evidence="8" type="ORF">E6P07_03350</name>
</gene>
<dbReference type="RefSeq" id="WP_153974308.1">
    <property type="nucleotide sequence ID" value="NZ_CP039268.1"/>
</dbReference>
<feature type="transmembrane region" description="Helical" evidence="7">
    <location>
        <begin position="20"/>
        <end position="40"/>
    </location>
</feature>
<dbReference type="PANTHER" id="PTHR40043">
    <property type="entry name" value="UPF0719 INNER MEMBRANE PROTEIN YJFL"/>
    <property type="match status" value="1"/>
</dbReference>
<evidence type="ECO:0000256" key="6">
    <source>
        <dbReference type="ARBA" id="ARBA00023136"/>
    </source>
</evidence>
<feature type="transmembrane region" description="Helical" evidence="7">
    <location>
        <begin position="84"/>
        <end position="106"/>
    </location>
</feature>
<evidence type="ECO:0000256" key="2">
    <source>
        <dbReference type="ARBA" id="ARBA00005779"/>
    </source>
</evidence>
<comment type="similarity">
    <text evidence="2">Belongs to the UPF0719 family.</text>
</comment>
<keyword evidence="4 7" id="KW-0812">Transmembrane</keyword>
<feature type="transmembrane region" description="Helical" evidence="7">
    <location>
        <begin position="52"/>
        <end position="72"/>
    </location>
</feature>
<organism evidence="8 9">
    <name type="scientific">Thermochromatium tepidum ATCC 43061</name>
    <dbReference type="NCBI Taxonomy" id="316276"/>
    <lineage>
        <taxon>Bacteria</taxon>
        <taxon>Pseudomonadati</taxon>
        <taxon>Pseudomonadota</taxon>
        <taxon>Gammaproteobacteria</taxon>
        <taxon>Chromatiales</taxon>
        <taxon>Chromatiaceae</taxon>
        <taxon>Thermochromatium</taxon>
    </lineage>
</organism>
<evidence type="ECO:0000313" key="8">
    <source>
        <dbReference type="EMBL" id="QGU32109.1"/>
    </source>
</evidence>
<keyword evidence="9" id="KW-1185">Reference proteome</keyword>
<dbReference type="KEGG" id="ttp:E6P07_03350"/>
<evidence type="ECO:0000313" key="9">
    <source>
        <dbReference type="Proteomes" id="UP000426424"/>
    </source>
</evidence>
<evidence type="ECO:0000256" key="3">
    <source>
        <dbReference type="ARBA" id="ARBA00022475"/>
    </source>
</evidence>
<dbReference type="GO" id="GO:0005886">
    <property type="term" value="C:plasma membrane"/>
    <property type="evidence" value="ECO:0007669"/>
    <property type="project" value="UniProtKB-SubCell"/>
</dbReference>
<evidence type="ECO:0000256" key="1">
    <source>
        <dbReference type="ARBA" id="ARBA00004651"/>
    </source>
</evidence>
<comment type="subcellular location">
    <subcellularLocation>
        <location evidence="1">Cell membrane</location>
        <topology evidence="1">Multi-pass membrane protein</topology>
    </subcellularLocation>
</comment>
<feature type="transmembrane region" description="Helical" evidence="7">
    <location>
        <begin position="118"/>
        <end position="140"/>
    </location>
</feature>
<dbReference type="InterPro" id="IPR007140">
    <property type="entry name" value="DUF350"/>
</dbReference>
<accession>A0A6I6EAZ3</accession>
<keyword evidence="6 7" id="KW-0472">Membrane</keyword>
<evidence type="ECO:0000256" key="5">
    <source>
        <dbReference type="ARBA" id="ARBA00022989"/>
    </source>
</evidence>
<evidence type="ECO:0000256" key="7">
    <source>
        <dbReference type="SAM" id="Phobius"/>
    </source>
</evidence>
<dbReference type="AlphaFoldDB" id="A0A6I6EAZ3"/>
<sequence>MTETLDILWQTLNSGLPILLLHFLTTLALLVVGVGGYALITPYHERALIRQGNAAAGLTLGGAWVALAIPLAATLATSGVWLDILLWGSVAVLIQLLTFGVFVLLFRDLRASIESGNVAAAALLVGVQVAVALLNAGAMAG</sequence>
<reference evidence="8 9" key="1">
    <citation type="submission" date="2019-12" db="EMBL/GenBank/DDBJ databases">
        <title>The complete genome of the thermophilic, anoxygenic phototrophic gammaproteobacterium Thermochromatium tepidum.</title>
        <authorList>
            <person name="Sattley W.M."/>
            <person name="Swingley W.D."/>
            <person name="Burchell B.M."/>
            <person name="Gurbani S.A."/>
            <person name="Kujawa C.M."/>
            <person name="Nuccio D.A."/>
            <person name="Schladweiler J."/>
            <person name="Shaffer K.N."/>
            <person name="Stokes L.M."/>
            <person name="Touchman J.W."/>
            <person name="Blankenship R.E."/>
            <person name="Madigan M.T."/>
        </authorList>
    </citation>
    <scope>NUCLEOTIDE SEQUENCE [LARGE SCALE GENOMIC DNA]</scope>
    <source>
        <strain evidence="8 9">ATCC 43061</strain>
    </source>
</reference>